<gene>
    <name evidence="1" type="ORF">V3I07_15245</name>
</gene>
<evidence type="ECO:0000313" key="2">
    <source>
        <dbReference type="Proteomes" id="UP001621706"/>
    </source>
</evidence>
<feature type="non-terminal residue" evidence="1">
    <location>
        <position position="208"/>
    </location>
</feature>
<name>A0ABW8PCS8_9FLAO</name>
<evidence type="ECO:0000313" key="1">
    <source>
        <dbReference type="EMBL" id="MFK7002231.1"/>
    </source>
</evidence>
<dbReference type="EMBL" id="JAZGZP010000070">
    <property type="protein sequence ID" value="MFK7002231.1"/>
    <property type="molecule type" value="Genomic_DNA"/>
</dbReference>
<comment type="caution">
    <text evidence="1">The sequence shown here is derived from an EMBL/GenBank/DDBJ whole genome shotgun (WGS) entry which is preliminary data.</text>
</comment>
<keyword evidence="2" id="KW-1185">Reference proteome</keyword>
<accession>A0ABW8PCS8</accession>
<reference evidence="1 2" key="1">
    <citation type="submission" date="2024-02" db="EMBL/GenBank/DDBJ databases">
        <title>Comparative Genomic Analysis of Flavobacterium Species Causing Columnaris Disease of Freshwater Fish in Thailand: Insights into Virulence and Resistance Mechanisms.</title>
        <authorList>
            <person name="Nguyen D."/>
            <person name="Chokmangmeepisarn P."/>
            <person name="Khianchaikhan K."/>
            <person name="Morishita M."/>
            <person name="Bunnoy A."/>
            <person name="Rodkhum C."/>
        </authorList>
    </citation>
    <scope>NUCLEOTIDE SEQUENCE [LARGE SCALE GENOMIC DNA]</scope>
    <source>
        <strain evidence="1 2">CNRT2201</strain>
    </source>
</reference>
<dbReference type="Proteomes" id="UP001621706">
    <property type="component" value="Unassembled WGS sequence"/>
</dbReference>
<organism evidence="1 2">
    <name type="scientific">Flavobacterium oreochromis</name>
    <dbReference type="NCBI Taxonomy" id="2906078"/>
    <lineage>
        <taxon>Bacteria</taxon>
        <taxon>Pseudomonadati</taxon>
        <taxon>Bacteroidota</taxon>
        <taxon>Flavobacteriia</taxon>
        <taxon>Flavobacteriales</taxon>
        <taxon>Flavobacteriaceae</taxon>
        <taxon>Flavobacterium</taxon>
    </lineage>
</organism>
<proteinExistence type="predicted"/>
<feature type="non-terminal residue" evidence="1">
    <location>
        <position position="1"/>
    </location>
</feature>
<sequence length="208" mass="20366">NDTLPGTGGSVLGNDTLNGVAVTTSNTDVTPATNGPLSIDANGNVTVAANTPSGSYPITYTICETGSVPANCKTATATVVVSNVIDAIDDPSVTVASTNSVVTVPGNVTTNDKLNGVAVTGANTNVTPITTGPLSVDANGIITVAANTPTGTYSVTYQLCEANPLTGLTLTPGNCDTATATVVVSNPLVATNDTLPGTGGSVLGNDTL</sequence>
<evidence type="ECO:0008006" key="3">
    <source>
        <dbReference type="Google" id="ProtNLM"/>
    </source>
</evidence>
<protein>
    <recommendedName>
        <fullName evidence="3">Gliding motility-associated C-terminal domain-containing protein</fullName>
    </recommendedName>
</protein>